<comment type="caution">
    <text evidence="1">The sequence shown here is derived from an EMBL/GenBank/DDBJ whole genome shotgun (WGS) entry which is preliminary data.</text>
</comment>
<name>A0AAP0E9X4_9MAGN</name>
<keyword evidence="2" id="KW-1185">Reference proteome</keyword>
<reference evidence="1 2" key="1">
    <citation type="submission" date="2024-01" db="EMBL/GenBank/DDBJ databases">
        <title>Genome assemblies of Stephania.</title>
        <authorList>
            <person name="Yang L."/>
        </authorList>
    </citation>
    <scope>NUCLEOTIDE SEQUENCE [LARGE SCALE GENOMIC DNA]</scope>
    <source>
        <strain evidence="1">JXDWG</strain>
        <tissue evidence="1">Leaf</tissue>
    </source>
</reference>
<dbReference type="EMBL" id="JBBNAG010000012">
    <property type="protein sequence ID" value="KAK9089350.1"/>
    <property type="molecule type" value="Genomic_DNA"/>
</dbReference>
<protein>
    <submittedName>
        <fullName evidence="1">Uncharacterized protein</fullName>
    </submittedName>
</protein>
<organism evidence="1 2">
    <name type="scientific">Stephania cephalantha</name>
    <dbReference type="NCBI Taxonomy" id="152367"/>
    <lineage>
        <taxon>Eukaryota</taxon>
        <taxon>Viridiplantae</taxon>
        <taxon>Streptophyta</taxon>
        <taxon>Embryophyta</taxon>
        <taxon>Tracheophyta</taxon>
        <taxon>Spermatophyta</taxon>
        <taxon>Magnoliopsida</taxon>
        <taxon>Ranunculales</taxon>
        <taxon>Menispermaceae</taxon>
        <taxon>Menispermoideae</taxon>
        <taxon>Cissampelideae</taxon>
        <taxon>Stephania</taxon>
    </lineage>
</organism>
<dbReference type="AlphaFoldDB" id="A0AAP0E9X4"/>
<gene>
    <name evidence="1" type="ORF">Scep_028432</name>
</gene>
<evidence type="ECO:0000313" key="2">
    <source>
        <dbReference type="Proteomes" id="UP001419268"/>
    </source>
</evidence>
<proteinExistence type="predicted"/>
<accession>A0AAP0E9X4</accession>
<dbReference type="Proteomes" id="UP001419268">
    <property type="component" value="Unassembled WGS sequence"/>
</dbReference>
<sequence>MFIVLRSLSIPCNADPSNPKPVIVEVKRKFSQSPLEAFCESSITLKFPN</sequence>
<evidence type="ECO:0000313" key="1">
    <source>
        <dbReference type="EMBL" id="KAK9089350.1"/>
    </source>
</evidence>